<keyword evidence="2" id="KW-1185">Reference proteome</keyword>
<protein>
    <submittedName>
        <fullName evidence="1">Uncharacterized protein</fullName>
    </submittedName>
</protein>
<dbReference type="EMBL" id="JADCNL010000608">
    <property type="protein sequence ID" value="KAG0446148.1"/>
    <property type="molecule type" value="Genomic_DNA"/>
</dbReference>
<accession>A0A835P746</accession>
<organism evidence="1 2">
    <name type="scientific">Vanilla planifolia</name>
    <name type="common">Vanilla</name>
    <dbReference type="NCBI Taxonomy" id="51239"/>
    <lineage>
        <taxon>Eukaryota</taxon>
        <taxon>Viridiplantae</taxon>
        <taxon>Streptophyta</taxon>
        <taxon>Embryophyta</taxon>
        <taxon>Tracheophyta</taxon>
        <taxon>Spermatophyta</taxon>
        <taxon>Magnoliopsida</taxon>
        <taxon>Liliopsida</taxon>
        <taxon>Asparagales</taxon>
        <taxon>Orchidaceae</taxon>
        <taxon>Vanilloideae</taxon>
        <taxon>Vanilleae</taxon>
        <taxon>Vanilla</taxon>
    </lineage>
</organism>
<comment type="caution">
    <text evidence="1">The sequence shown here is derived from an EMBL/GenBank/DDBJ whole genome shotgun (WGS) entry which is preliminary data.</text>
</comment>
<sequence length="173" mass="18856">MRLKLRFCNRRLSVIDAVSSDNIHPSHPALSFPFSLSFGFLSPIIGYARNEIPNAAFIIPVDPVKIVALPSIRRKGCRLWLNVETPSCPHPLPPSRARGLTALVPNLESQIAKAASKPSLLPDSPSATRSQSKIEFTWDEDPAIGTIVGGRYDGIDFNLEDRLEIVVSGGTAQ</sequence>
<feature type="non-terminal residue" evidence="1">
    <location>
        <position position="173"/>
    </location>
</feature>
<dbReference type="AlphaFoldDB" id="A0A835P746"/>
<evidence type="ECO:0000313" key="1">
    <source>
        <dbReference type="EMBL" id="KAG0446148.1"/>
    </source>
</evidence>
<reference evidence="1 2" key="1">
    <citation type="journal article" date="2020" name="Nat. Food">
        <title>A phased Vanilla planifolia genome enables genetic improvement of flavour and production.</title>
        <authorList>
            <person name="Hasing T."/>
            <person name="Tang H."/>
            <person name="Brym M."/>
            <person name="Khazi F."/>
            <person name="Huang T."/>
            <person name="Chambers A.H."/>
        </authorList>
    </citation>
    <scope>NUCLEOTIDE SEQUENCE [LARGE SCALE GENOMIC DNA]</scope>
    <source>
        <tissue evidence="1">Leaf</tissue>
    </source>
</reference>
<dbReference type="Proteomes" id="UP000636800">
    <property type="component" value="Unassembled WGS sequence"/>
</dbReference>
<name>A0A835P746_VANPL</name>
<gene>
    <name evidence="1" type="ORF">HPP92_028976</name>
</gene>
<proteinExistence type="predicted"/>
<evidence type="ECO:0000313" key="2">
    <source>
        <dbReference type="Proteomes" id="UP000636800"/>
    </source>
</evidence>